<dbReference type="Pfam" id="PF05035">
    <property type="entry name" value="DGOK"/>
    <property type="match status" value="1"/>
</dbReference>
<protein>
    <submittedName>
        <fullName evidence="1">2-dehydro-3-deoxygalactonokinase</fullName>
        <ecNumber evidence="1">2.7.1.58</ecNumber>
    </submittedName>
</protein>
<dbReference type="InterPro" id="IPR042258">
    <property type="entry name" value="DGOK_N"/>
</dbReference>
<name>A0A7X0KJJ2_9HYPH</name>
<accession>A0A7X0KJJ2</accession>
<dbReference type="GO" id="GO:0034194">
    <property type="term" value="P:D-galactonate catabolic process"/>
    <property type="evidence" value="ECO:0007669"/>
    <property type="project" value="InterPro"/>
</dbReference>
<keyword evidence="1" id="KW-0808">Transferase</keyword>
<evidence type="ECO:0000313" key="1">
    <source>
        <dbReference type="EMBL" id="MBB6353205.1"/>
    </source>
</evidence>
<reference evidence="1 2" key="1">
    <citation type="submission" date="2020-08" db="EMBL/GenBank/DDBJ databases">
        <title>Genomic Encyclopedia of Type Strains, Phase IV (KMG-IV): sequencing the most valuable type-strain genomes for metagenomic binning, comparative biology and taxonomic classification.</title>
        <authorList>
            <person name="Goeker M."/>
        </authorList>
    </citation>
    <scope>NUCLEOTIDE SEQUENCE [LARGE SCALE GENOMIC DNA]</scope>
    <source>
        <strain evidence="1 2">DSM 7051</strain>
    </source>
</reference>
<dbReference type="GO" id="GO:0008671">
    <property type="term" value="F:2-dehydro-3-deoxygalactonokinase activity"/>
    <property type="evidence" value="ECO:0007669"/>
    <property type="project" value="UniProtKB-EC"/>
</dbReference>
<dbReference type="AlphaFoldDB" id="A0A7X0KJJ2"/>
<dbReference type="Proteomes" id="UP000536262">
    <property type="component" value="Unassembled WGS sequence"/>
</dbReference>
<dbReference type="EMBL" id="JACHOU010000002">
    <property type="protein sequence ID" value="MBB6353205.1"/>
    <property type="molecule type" value="Genomic_DNA"/>
</dbReference>
<gene>
    <name evidence="1" type="ORF">GGR00_000973</name>
</gene>
<dbReference type="RefSeq" id="WP_184698274.1">
    <property type="nucleotide sequence ID" value="NZ_BAABEG010000001.1"/>
</dbReference>
<keyword evidence="1" id="KW-0418">Kinase</keyword>
<dbReference type="InterPro" id="IPR007729">
    <property type="entry name" value="DGOK"/>
</dbReference>
<sequence length="316" mass="33502">MSISQDTSIASTAAQGDAFCVAVDWGTSSFRAWLLARDGKVLAESRGPEGMTHCVTSGFEPVLRAHLVKLAAPASLPILICGMAGARQGWVEAPYVDAPTRLTDFATRAVRVPNGFADIRILPGIAQRDPLAPEVMRGEETQLLGLGAGVARQLVCMPGTHSKWVVLEDGWLRRFATLMTGELFGLLSKHSTLAFAIEADVKFGTDAPAFLNALDKGAADPCLALSRLFGVRAAQLLGFETRSDGAAHLSGLLIGAEVLAARQNFPDHADVTLVASGSVADLYRAALQRVGLNVKHVDADHAVRQGLYLAAHSLWA</sequence>
<dbReference type="EC" id="2.7.1.58" evidence="1"/>
<dbReference type="InterPro" id="IPR042257">
    <property type="entry name" value="DGOK_C"/>
</dbReference>
<organism evidence="1 2">
    <name type="scientific">Aminobacter aganoensis</name>
    <dbReference type="NCBI Taxonomy" id="83264"/>
    <lineage>
        <taxon>Bacteria</taxon>
        <taxon>Pseudomonadati</taxon>
        <taxon>Pseudomonadota</taxon>
        <taxon>Alphaproteobacteria</taxon>
        <taxon>Hyphomicrobiales</taxon>
        <taxon>Phyllobacteriaceae</taxon>
        <taxon>Aminobacter</taxon>
    </lineage>
</organism>
<dbReference type="Gene3D" id="3.30.420.310">
    <property type="entry name" value="2-keto-3-deoxy-galactonokinase, C-terminal domain"/>
    <property type="match status" value="1"/>
</dbReference>
<evidence type="ECO:0000313" key="2">
    <source>
        <dbReference type="Proteomes" id="UP000536262"/>
    </source>
</evidence>
<dbReference type="Gene3D" id="3.30.420.300">
    <property type="entry name" value="2-keto-3-deoxy-galactonokinase, substrate binding domain"/>
    <property type="match status" value="1"/>
</dbReference>
<proteinExistence type="predicted"/>
<keyword evidence="2" id="KW-1185">Reference proteome</keyword>
<comment type="caution">
    <text evidence="1">The sequence shown here is derived from an EMBL/GenBank/DDBJ whole genome shotgun (WGS) entry which is preliminary data.</text>
</comment>